<dbReference type="InterPro" id="IPR036465">
    <property type="entry name" value="vWFA_dom_sf"/>
</dbReference>
<dbReference type="InterPro" id="IPR022156">
    <property type="entry name" value="Uncharacterised_YfbK_N"/>
</dbReference>
<name>A0A9X4KRB0_9BACL</name>
<dbReference type="AlphaFoldDB" id="A0A9X4KRB0"/>
<dbReference type="PROSITE" id="PS50234">
    <property type="entry name" value="VWFA"/>
    <property type="match status" value="1"/>
</dbReference>
<comment type="caution">
    <text evidence="4">The sequence shown here is derived from an EMBL/GenBank/DDBJ whole genome shotgun (WGS) entry which is preliminary data.</text>
</comment>
<accession>A0A9X4KRB0</accession>
<feature type="domain" description="VWFA" evidence="3">
    <location>
        <begin position="167"/>
        <end position="346"/>
    </location>
</feature>
<evidence type="ECO:0000259" key="3">
    <source>
        <dbReference type="PROSITE" id="PS50234"/>
    </source>
</evidence>
<dbReference type="InterPro" id="IPR051266">
    <property type="entry name" value="CLCR"/>
</dbReference>
<dbReference type="InterPro" id="IPR002035">
    <property type="entry name" value="VWF_A"/>
</dbReference>
<dbReference type="Pfam" id="PF00092">
    <property type="entry name" value="VWA"/>
    <property type="match status" value="1"/>
</dbReference>
<dbReference type="Gene3D" id="3.40.50.410">
    <property type="entry name" value="von Willebrand factor, type A domain"/>
    <property type="match status" value="1"/>
</dbReference>
<evidence type="ECO:0000313" key="5">
    <source>
        <dbReference type="Proteomes" id="UP001153404"/>
    </source>
</evidence>
<evidence type="ECO:0000256" key="2">
    <source>
        <dbReference type="SAM" id="SignalP"/>
    </source>
</evidence>
<keyword evidence="2" id="KW-0732">Signal</keyword>
<feature type="compositionally biased region" description="Polar residues" evidence="1">
    <location>
        <begin position="24"/>
        <end position="38"/>
    </location>
</feature>
<dbReference type="PANTHER" id="PTHR10579:SF43">
    <property type="entry name" value="ZINC FINGER (C3HC4-TYPE RING FINGER) FAMILY PROTEIN"/>
    <property type="match status" value="1"/>
</dbReference>
<keyword evidence="5" id="KW-1185">Reference proteome</keyword>
<dbReference type="PANTHER" id="PTHR10579">
    <property type="entry name" value="CALCIUM-ACTIVATED CHLORIDE CHANNEL REGULATOR"/>
    <property type="match status" value="1"/>
</dbReference>
<dbReference type="Pfam" id="PF12450">
    <property type="entry name" value="vWF_A"/>
    <property type="match status" value="1"/>
</dbReference>
<dbReference type="PROSITE" id="PS51257">
    <property type="entry name" value="PROKAR_LIPOPROTEIN"/>
    <property type="match status" value="1"/>
</dbReference>
<feature type="chain" id="PRO_5040960251" evidence="2">
    <location>
        <begin position="24"/>
        <end position="505"/>
    </location>
</feature>
<dbReference type="Proteomes" id="UP001153404">
    <property type="component" value="Unassembled WGS sequence"/>
</dbReference>
<feature type="signal peptide" evidence="2">
    <location>
        <begin position="1"/>
        <end position="23"/>
    </location>
</feature>
<evidence type="ECO:0000256" key="1">
    <source>
        <dbReference type="SAM" id="MobiDB-lite"/>
    </source>
</evidence>
<evidence type="ECO:0000313" key="4">
    <source>
        <dbReference type="EMBL" id="MDG0809223.1"/>
    </source>
</evidence>
<dbReference type="InterPro" id="IPR021908">
    <property type="entry name" value="YfbK_C"/>
</dbReference>
<proteinExistence type="predicted"/>
<dbReference type="EMBL" id="JAPDIA010000003">
    <property type="protein sequence ID" value="MDG0809223.1"/>
    <property type="molecule type" value="Genomic_DNA"/>
</dbReference>
<dbReference type="SUPFAM" id="SSF53300">
    <property type="entry name" value="vWA-like"/>
    <property type="match status" value="1"/>
</dbReference>
<feature type="region of interest" description="Disordered" evidence="1">
    <location>
        <begin position="24"/>
        <end position="49"/>
    </location>
</feature>
<dbReference type="Pfam" id="PF12034">
    <property type="entry name" value="YfbK_C"/>
    <property type="match status" value="1"/>
</dbReference>
<dbReference type="SMART" id="SM00327">
    <property type="entry name" value="VWA"/>
    <property type="match status" value="1"/>
</dbReference>
<sequence length="505" mass="54575">MKRNWSMVSVLLLGALIAGCSSGSDNEASGESAPQSVTRSDSDAAAASRAKELSSSAPYDMFFEDYGTNPYVSTADDRLSTFAMDVDTGSYTLARSYIEDGNVPPPEAIRLEEFVNYFDLNDAPPKEGKFAIHVDAGPSPFGEAGTQLVRIGIKGKEIESADRKRANLTFVVDVSGSMDQDNRIGLVKRSLKLLVNQLKPDDRVGIVVYGSTARTVLEPTAVEDEDAILSAIEELQIEGSTNAEAGLLLGYKMASRFNDDENAINRVILCSDGVANIGETGPDGILRTIEDYAGRNLYLSTFGFGMDNYNDVLMEQLADKGNGAYAYIDDIGEAKKIFQEHLTETLQTIAKDAKIQVDFDPAQVKGYRLLGYENRAIADEDFRNNKVDGGEVGAGHSVTALYELQLKDGASPSAPWGKVTIRYKDVDDNNRSRESAASIAPSGELSDATLFVAAVAEFAKLMKDSEGVGESRLQNVLAMAEKHAASDRQEAFADLVRAFIALRGK</sequence>
<reference evidence="4" key="1">
    <citation type="submission" date="2022-10" db="EMBL/GenBank/DDBJ databases">
        <title>Comparative genomic analysis of Cohnella hashimotonis sp. nov., isolated from the International Space Station.</title>
        <authorList>
            <person name="Simpson A."/>
            <person name="Venkateswaran K."/>
        </authorList>
    </citation>
    <scope>NUCLEOTIDE SEQUENCE</scope>
    <source>
        <strain evidence="4">DSM 28161</strain>
    </source>
</reference>
<gene>
    <name evidence="4" type="ORF">OMP40_07410</name>
</gene>
<protein>
    <submittedName>
        <fullName evidence="4">von Willebrand factor type A domain-containing protein</fullName>
    </submittedName>
</protein>
<dbReference type="RefSeq" id="WP_277530398.1">
    <property type="nucleotide sequence ID" value="NZ_JAPDIA010000003.1"/>
</dbReference>
<organism evidence="4 5">
    <name type="scientific">Cohnella rhizosphaerae</name>
    <dbReference type="NCBI Taxonomy" id="1457232"/>
    <lineage>
        <taxon>Bacteria</taxon>
        <taxon>Bacillati</taxon>
        <taxon>Bacillota</taxon>
        <taxon>Bacilli</taxon>
        <taxon>Bacillales</taxon>
        <taxon>Paenibacillaceae</taxon>
        <taxon>Cohnella</taxon>
    </lineage>
</organism>